<dbReference type="InterPro" id="IPR029058">
    <property type="entry name" value="AB_hydrolase_fold"/>
</dbReference>
<dbReference type="InterPro" id="IPR013783">
    <property type="entry name" value="Ig-like_fold"/>
</dbReference>
<sequence length="411" mass="44468">MHAPTRGLLSCAVLIVAAGPMFAQGGDECRPSSLNIPGAQYPCVYADHRASFRVVAPDAQKVQIKVGKTYDMVKGEDGAWTVTSAPLVEGFHYYSVVVDGSTVADPATRTFFGSGWDNSAIEIPEGPEVDYYLPKEVPHGQVSQRWYFSKVTGKWRRCFVYTPADYDAGKSRYPVLYLMHGWGENEQGWHAQGHADFILDNLIAANKAKPMIIVMDNLNAVKAGEDGSIFTSRGLRPPPRPAAAAAAGGPSNPPPAARSGLAAFTGATFTEMMLNDLIPMIEKTYRVRPGRENRAMAGLSMGGMQTFLTTLSNLDRFAYIGGFSGSTGGRGGTFDPKTSNNGVFADAAAFNKKVKVLFLGIGSVEGPGAKTFSENLKKAGVNNVYFESPGTAHEWLTWRRCLNDFAPRLFR</sequence>
<dbReference type="Pfam" id="PF00756">
    <property type="entry name" value="Esterase"/>
    <property type="match status" value="2"/>
</dbReference>
<proteinExistence type="predicted"/>
<evidence type="ECO:0000313" key="4">
    <source>
        <dbReference type="Proteomes" id="UP000593892"/>
    </source>
</evidence>
<gene>
    <name evidence="3" type="ORF">IRI77_09685</name>
</gene>
<dbReference type="InterPro" id="IPR050583">
    <property type="entry name" value="Mycobacterial_A85_antigen"/>
</dbReference>
<dbReference type="SUPFAM" id="SSF81296">
    <property type="entry name" value="E set domains"/>
    <property type="match status" value="1"/>
</dbReference>
<feature type="region of interest" description="Disordered" evidence="1">
    <location>
        <begin position="231"/>
        <end position="259"/>
    </location>
</feature>
<dbReference type="InterPro" id="IPR000801">
    <property type="entry name" value="Esterase-like"/>
</dbReference>
<accession>A0A7S7SM92</accession>
<dbReference type="AlphaFoldDB" id="A0A7S7SM92"/>
<reference evidence="3 4" key="1">
    <citation type="submission" date="2020-10" db="EMBL/GenBank/DDBJ databases">
        <title>Complete genome sequence of Paludibaculum fermentans P105T, a facultatively anaerobic acidobacterium capable of dissimilatory Fe(III) reduction.</title>
        <authorList>
            <person name="Dedysh S.N."/>
            <person name="Beletsky A.V."/>
            <person name="Kulichevskaya I.S."/>
            <person name="Mardanov A.V."/>
            <person name="Ravin N.V."/>
        </authorList>
    </citation>
    <scope>NUCLEOTIDE SEQUENCE [LARGE SCALE GENOMIC DNA]</scope>
    <source>
        <strain evidence="3 4">P105</strain>
    </source>
</reference>
<evidence type="ECO:0000313" key="3">
    <source>
        <dbReference type="EMBL" id="QOY90204.1"/>
    </source>
</evidence>
<evidence type="ECO:0000256" key="2">
    <source>
        <dbReference type="SAM" id="SignalP"/>
    </source>
</evidence>
<dbReference type="GO" id="GO:0016747">
    <property type="term" value="F:acyltransferase activity, transferring groups other than amino-acyl groups"/>
    <property type="evidence" value="ECO:0007669"/>
    <property type="project" value="TreeGrafter"/>
</dbReference>
<dbReference type="PANTHER" id="PTHR48098:SF1">
    <property type="entry name" value="DIACYLGLYCEROL ACYLTRANSFERASE_MYCOLYLTRANSFERASE AG85A"/>
    <property type="match status" value="1"/>
</dbReference>
<dbReference type="Gene3D" id="3.40.50.1820">
    <property type="entry name" value="alpha/beta hydrolase"/>
    <property type="match status" value="1"/>
</dbReference>
<dbReference type="Gene3D" id="2.60.40.10">
    <property type="entry name" value="Immunoglobulins"/>
    <property type="match status" value="1"/>
</dbReference>
<organism evidence="3 4">
    <name type="scientific">Paludibaculum fermentans</name>
    <dbReference type="NCBI Taxonomy" id="1473598"/>
    <lineage>
        <taxon>Bacteria</taxon>
        <taxon>Pseudomonadati</taxon>
        <taxon>Acidobacteriota</taxon>
        <taxon>Terriglobia</taxon>
        <taxon>Bryobacterales</taxon>
        <taxon>Bryobacteraceae</taxon>
        <taxon>Paludibaculum</taxon>
    </lineage>
</organism>
<dbReference type="CDD" id="cd02858">
    <property type="entry name" value="E_set_Esterase_N"/>
    <property type="match status" value="1"/>
</dbReference>
<name>A0A7S7SM92_PALFE</name>
<dbReference type="RefSeq" id="WP_194451869.1">
    <property type="nucleotide sequence ID" value="NZ_CP063849.1"/>
</dbReference>
<dbReference type="EMBL" id="CP063849">
    <property type="protein sequence ID" value="QOY90204.1"/>
    <property type="molecule type" value="Genomic_DNA"/>
</dbReference>
<feature type="chain" id="PRO_5032442884" evidence="2">
    <location>
        <begin position="24"/>
        <end position="411"/>
    </location>
</feature>
<dbReference type="KEGG" id="pfer:IRI77_09685"/>
<dbReference type="Proteomes" id="UP000593892">
    <property type="component" value="Chromosome"/>
</dbReference>
<dbReference type="PANTHER" id="PTHR48098">
    <property type="entry name" value="ENTEROCHELIN ESTERASE-RELATED"/>
    <property type="match status" value="1"/>
</dbReference>
<evidence type="ECO:0000256" key="1">
    <source>
        <dbReference type="SAM" id="MobiDB-lite"/>
    </source>
</evidence>
<keyword evidence="4" id="KW-1185">Reference proteome</keyword>
<dbReference type="SUPFAM" id="SSF53474">
    <property type="entry name" value="alpha/beta-Hydrolases"/>
    <property type="match status" value="1"/>
</dbReference>
<dbReference type="InterPro" id="IPR014756">
    <property type="entry name" value="Ig_E-set"/>
</dbReference>
<keyword evidence="2" id="KW-0732">Signal</keyword>
<feature type="signal peptide" evidence="2">
    <location>
        <begin position="1"/>
        <end position="23"/>
    </location>
</feature>
<protein>
    <submittedName>
        <fullName evidence="3">Esterase</fullName>
    </submittedName>
</protein>